<sequence>ALATEAGLNFIAVRGPELFSKWVGESEKAVRAVFRKARAAAPAIVFFDEIDALTVKRGASGSASVADRVLAQLLAELDGIEPLVNVTVVAATNRPDVIDPAILRPDRIDRLVYVGPPDQPARREILAIALRKTACAPDVDAEALAARTDGFSGAEVVALCQDAAIGAMAEDADAACVAMRHFDACLLSFKKRITPEMLQFYADFQNRS</sequence>
<name>A0ACC1IK69_9FUNG</name>
<dbReference type="EMBL" id="JANBPG010000499">
    <property type="protein sequence ID" value="KAJ1896003.1"/>
    <property type="molecule type" value="Genomic_DNA"/>
</dbReference>
<evidence type="ECO:0000313" key="1">
    <source>
        <dbReference type="EMBL" id="KAJ1896003.1"/>
    </source>
</evidence>
<proteinExistence type="predicted"/>
<comment type="caution">
    <text evidence="1">The sequence shown here is derived from an EMBL/GenBank/DDBJ whole genome shotgun (WGS) entry which is preliminary data.</text>
</comment>
<keyword evidence="2" id="KW-1185">Reference proteome</keyword>
<protein>
    <submittedName>
        <fullName evidence="1">AAA+-type ATPase</fullName>
    </submittedName>
</protein>
<dbReference type="Proteomes" id="UP001150581">
    <property type="component" value="Unassembled WGS sequence"/>
</dbReference>
<gene>
    <name evidence="1" type="primary">AFG2</name>
    <name evidence="1" type="ORF">LPJ66_004255</name>
</gene>
<evidence type="ECO:0000313" key="2">
    <source>
        <dbReference type="Proteomes" id="UP001150581"/>
    </source>
</evidence>
<reference evidence="1" key="1">
    <citation type="submission" date="2022-07" db="EMBL/GenBank/DDBJ databases">
        <title>Phylogenomic reconstructions and comparative analyses of Kickxellomycotina fungi.</title>
        <authorList>
            <person name="Reynolds N.K."/>
            <person name="Stajich J.E."/>
            <person name="Barry K."/>
            <person name="Grigoriev I.V."/>
            <person name="Crous P."/>
            <person name="Smith M.E."/>
        </authorList>
    </citation>
    <scope>NUCLEOTIDE SEQUENCE</scope>
    <source>
        <strain evidence="1">Benny 63K</strain>
    </source>
</reference>
<accession>A0ACC1IK69</accession>
<organism evidence="1 2">
    <name type="scientific">Kickxella alabastrina</name>
    <dbReference type="NCBI Taxonomy" id="61397"/>
    <lineage>
        <taxon>Eukaryota</taxon>
        <taxon>Fungi</taxon>
        <taxon>Fungi incertae sedis</taxon>
        <taxon>Zoopagomycota</taxon>
        <taxon>Kickxellomycotina</taxon>
        <taxon>Kickxellomycetes</taxon>
        <taxon>Kickxellales</taxon>
        <taxon>Kickxellaceae</taxon>
        <taxon>Kickxella</taxon>
    </lineage>
</organism>
<feature type="non-terminal residue" evidence="1">
    <location>
        <position position="1"/>
    </location>
</feature>